<organism evidence="2 3">
    <name type="scientific">Aspergillus tanneri</name>
    <dbReference type="NCBI Taxonomy" id="1220188"/>
    <lineage>
        <taxon>Eukaryota</taxon>
        <taxon>Fungi</taxon>
        <taxon>Dikarya</taxon>
        <taxon>Ascomycota</taxon>
        <taxon>Pezizomycotina</taxon>
        <taxon>Eurotiomycetes</taxon>
        <taxon>Eurotiomycetidae</taxon>
        <taxon>Eurotiales</taxon>
        <taxon>Aspergillaceae</taxon>
        <taxon>Aspergillus</taxon>
        <taxon>Aspergillus subgen. Circumdati</taxon>
    </lineage>
</organism>
<evidence type="ECO:0000313" key="2">
    <source>
        <dbReference type="EMBL" id="THC97072.1"/>
    </source>
</evidence>
<evidence type="ECO:0000313" key="3">
    <source>
        <dbReference type="Proteomes" id="UP000308092"/>
    </source>
</evidence>
<feature type="compositionally biased region" description="Basic and acidic residues" evidence="1">
    <location>
        <begin position="192"/>
        <end position="204"/>
    </location>
</feature>
<dbReference type="STRING" id="1220188.A0A4S3JNB5"/>
<dbReference type="VEuPathDB" id="FungiDB:EYZ11_003450"/>
<name>A0A4S3JNB5_9EURO</name>
<keyword evidence="3" id="KW-1185">Reference proteome</keyword>
<feature type="compositionally biased region" description="Polar residues" evidence="1">
    <location>
        <begin position="17"/>
        <end position="30"/>
    </location>
</feature>
<proteinExistence type="predicted"/>
<gene>
    <name evidence="2" type="ORF">EYZ11_003450</name>
</gene>
<feature type="region of interest" description="Disordered" evidence="1">
    <location>
        <begin position="1"/>
        <end position="30"/>
    </location>
</feature>
<dbReference type="AlphaFoldDB" id="A0A4S3JNB5"/>
<comment type="caution">
    <text evidence="2">The sequence shown here is derived from an EMBL/GenBank/DDBJ whole genome shotgun (WGS) entry which is preliminary data.</text>
</comment>
<dbReference type="EMBL" id="SOSA01000088">
    <property type="protein sequence ID" value="THC97072.1"/>
    <property type="molecule type" value="Genomic_DNA"/>
</dbReference>
<feature type="compositionally biased region" description="Basic residues" evidence="1">
    <location>
        <begin position="247"/>
        <end position="267"/>
    </location>
</feature>
<feature type="region of interest" description="Disordered" evidence="1">
    <location>
        <begin position="100"/>
        <end position="144"/>
    </location>
</feature>
<accession>A0A4S3JNB5</accession>
<feature type="region of interest" description="Disordered" evidence="1">
    <location>
        <begin position="235"/>
        <end position="299"/>
    </location>
</feature>
<evidence type="ECO:0000256" key="1">
    <source>
        <dbReference type="SAM" id="MobiDB-lite"/>
    </source>
</evidence>
<feature type="compositionally biased region" description="Polar residues" evidence="1">
    <location>
        <begin position="270"/>
        <end position="288"/>
    </location>
</feature>
<protein>
    <submittedName>
        <fullName evidence="2">Uncharacterized protein</fullName>
    </submittedName>
</protein>
<reference evidence="2 3" key="1">
    <citation type="submission" date="2019-03" db="EMBL/GenBank/DDBJ databases">
        <title>The genome sequence of a newly discovered highly antifungal drug resistant Aspergillus species, Aspergillus tanneri NIH 1004.</title>
        <authorList>
            <person name="Mounaud S."/>
            <person name="Singh I."/>
            <person name="Joardar V."/>
            <person name="Pakala S."/>
            <person name="Pakala S."/>
            <person name="Venepally P."/>
            <person name="Hoover J."/>
            <person name="Nierman W."/>
            <person name="Chung J."/>
            <person name="Losada L."/>
        </authorList>
    </citation>
    <scope>NUCLEOTIDE SEQUENCE [LARGE SCALE GENOMIC DNA]</scope>
    <source>
        <strain evidence="2 3">NIH1004</strain>
    </source>
</reference>
<feature type="region of interest" description="Disordered" evidence="1">
    <location>
        <begin position="186"/>
        <end position="221"/>
    </location>
</feature>
<sequence>MPSFIDSPIPPHLDLTGTPSQLFQPPTPSASSALYRSISFSARKRSRAIESFDDHHHIISSHHHLPPQLDSEILPDFDYFSRPSRYRDLPRPFDASVESLSDASSIRRKRSRRDPSLLIPPGSDEKVDFPVYDDDHDDGSPSRQLAPVRWSRAVLGVVGKVWEFCWSGAFRGFYAGGGPGYVMTVEQGSSPTEKKPNPLRRGRESTPVPGDYPEDGTGEEAIRQNWVMVSSRDTAYDDEASGSSARARARRVHRRTTSGLSRRRLPSNRKLVSSTVPSSMTTKSQFSSPAKPRETPVSVETQRYMAQKRRMEREEDASLRRLNRQLQAMIKEGKQALGTQVEVDDFMEE</sequence>
<dbReference type="Proteomes" id="UP000308092">
    <property type="component" value="Unassembled WGS sequence"/>
</dbReference>